<dbReference type="GO" id="GO:0016020">
    <property type="term" value="C:membrane"/>
    <property type="evidence" value="ECO:0007669"/>
    <property type="project" value="InterPro"/>
</dbReference>
<dbReference type="EC" id="2.3.1.-" evidence="6"/>
<dbReference type="CDD" id="cd00831">
    <property type="entry name" value="CHS_like"/>
    <property type="match status" value="1"/>
</dbReference>
<dbReference type="Gene3D" id="3.40.47.10">
    <property type="match status" value="2"/>
</dbReference>
<comment type="caution">
    <text evidence="11">The sequence shown here is derived from an EMBL/GenBank/DDBJ whole genome shotgun (WGS) entry which is preliminary data.</text>
</comment>
<evidence type="ECO:0000259" key="9">
    <source>
        <dbReference type="Pfam" id="PF08392"/>
    </source>
</evidence>
<dbReference type="OrthoDB" id="329835at2759"/>
<comment type="similarity">
    <text evidence="2 6">Belongs to the thiolase-like superfamily. Chalcone/stilbene synthases family.</text>
</comment>
<evidence type="ECO:0000256" key="6">
    <source>
        <dbReference type="PIRNR" id="PIRNR036417"/>
    </source>
</evidence>
<sequence>MEFITIIIMLLFPFIYVIFLLAKLVIRKVYDHSTCYMIDYELYKGNEEMKLGIDECAKIVLRNKNLHKEEYKFMLKTFVNSGLGDETYGTKNIISGKAEQHPTLADSLSEMDVIIYDTLDCIFSRSNISPSEIDILVVNVCLLPAVPSLTSRIINRYKMRQDIKAYNLTGMGCSASLIAIHLIQQLFKTQNKRLAIVVSSESTAANYYLGKERSMMLSNCLFRVGGCSMLLTNDSAHKKQAILKLKCAVRSHIGSDDEAYNCCIQGEDDQGYRGIRITKSIIKAASQSVLKNLQVLLPKTLPLWEIIRYVCLKGNSKINLKSGIEHFCIHPGGRAVIENIGASLGLNEYDLEPSTMALHRFGNTSASGIWYALGYIEAKKRLKKGDSILMISLGAGFKCNTCVWEVTSDLVRANVWKDMIGSYPPKTTNPFLGWRNDEMMDIIGREEFLNIAGLS</sequence>
<comment type="catalytic activity">
    <reaction evidence="5">
        <text>a very-long-chain acyl-CoA + malonyl-CoA + H(+) = a very-long-chain 3-oxoacyl-CoA + CO2 + CoA</text>
        <dbReference type="Rhea" id="RHEA:32727"/>
        <dbReference type="ChEBI" id="CHEBI:15378"/>
        <dbReference type="ChEBI" id="CHEBI:16526"/>
        <dbReference type="ChEBI" id="CHEBI:57287"/>
        <dbReference type="ChEBI" id="CHEBI:57384"/>
        <dbReference type="ChEBI" id="CHEBI:90725"/>
        <dbReference type="ChEBI" id="CHEBI:90736"/>
        <dbReference type="EC" id="2.3.1.199"/>
    </reaction>
</comment>
<evidence type="ECO:0000256" key="2">
    <source>
        <dbReference type="ARBA" id="ARBA00005531"/>
    </source>
</evidence>
<evidence type="ECO:0000256" key="8">
    <source>
        <dbReference type="SAM" id="Phobius"/>
    </source>
</evidence>
<evidence type="ECO:0000313" key="12">
    <source>
        <dbReference type="Proteomes" id="UP000245207"/>
    </source>
</evidence>
<feature type="active site" evidence="7">
    <location>
        <position position="363"/>
    </location>
</feature>
<feature type="active site" evidence="7">
    <location>
        <position position="252"/>
    </location>
</feature>
<gene>
    <name evidence="11" type="ORF">CTI12_AA503900</name>
</gene>
<organism evidence="11 12">
    <name type="scientific">Artemisia annua</name>
    <name type="common">Sweet wormwood</name>
    <dbReference type="NCBI Taxonomy" id="35608"/>
    <lineage>
        <taxon>Eukaryota</taxon>
        <taxon>Viridiplantae</taxon>
        <taxon>Streptophyta</taxon>
        <taxon>Embryophyta</taxon>
        <taxon>Tracheophyta</taxon>
        <taxon>Spermatophyta</taxon>
        <taxon>Magnoliopsida</taxon>
        <taxon>eudicotyledons</taxon>
        <taxon>Gunneridae</taxon>
        <taxon>Pentapetalae</taxon>
        <taxon>asterids</taxon>
        <taxon>campanulids</taxon>
        <taxon>Asterales</taxon>
        <taxon>Asteraceae</taxon>
        <taxon>Asteroideae</taxon>
        <taxon>Anthemideae</taxon>
        <taxon>Artemisiinae</taxon>
        <taxon>Artemisia</taxon>
    </lineage>
</organism>
<dbReference type="InterPro" id="IPR013601">
    <property type="entry name" value="FAE1_typ3_polyketide_synth"/>
</dbReference>
<feature type="active site" evidence="7">
    <location>
        <position position="330"/>
    </location>
</feature>
<keyword evidence="12" id="KW-1185">Reference proteome</keyword>
<evidence type="ECO:0000256" key="3">
    <source>
        <dbReference type="ARBA" id="ARBA00022679"/>
    </source>
</evidence>
<feature type="active site" evidence="7">
    <location>
        <position position="173"/>
    </location>
</feature>
<dbReference type="UniPathway" id="UPA00094"/>
<keyword evidence="8" id="KW-0812">Transmembrane</keyword>
<dbReference type="EMBL" id="PKPP01010119">
    <property type="protein sequence ID" value="PWA46761.1"/>
    <property type="molecule type" value="Genomic_DNA"/>
</dbReference>
<keyword evidence="3 6" id="KW-0808">Transferase</keyword>
<feature type="active site" evidence="7">
    <location>
        <position position="326"/>
    </location>
</feature>
<dbReference type="PIRSF" id="PIRSF036417">
    <property type="entry name" value="3-ktacl-CoA_syn"/>
    <property type="match status" value="1"/>
</dbReference>
<protein>
    <recommendedName>
        <fullName evidence="6">3-ketoacyl-CoA synthase</fullName>
        <ecNumber evidence="6">2.3.1.-</ecNumber>
    </recommendedName>
</protein>
<keyword evidence="4 6" id="KW-0012">Acyltransferase</keyword>
<dbReference type="PANTHER" id="PTHR31561">
    <property type="entry name" value="3-KETOACYL-COA SYNTHASE"/>
    <property type="match status" value="1"/>
</dbReference>
<feature type="domain" description="Beta-ketoacyl-[acyl-carrier-protein] synthase III C-terminal" evidence="10">
    <location>
        <begin position="322"/>
        <end position="405"/>
    </location>
</feature>
<dbReference type="InterPro" id="IPR016039">
    <property type="entry name" value="Thiolase-like"/>
</dbReference>
<feature type="domain" description="FAE" evidence="9">
    <location>
        <begin position="33"/>
        <end position="311"/>
    </location>
</feature>
<comment type="pathway">
    <text evidence="1 6">Lipid metabolism; fatty acid biosynthesis.</text>
</comment>
<keyword evidence="8" id="KW-1133">Transmembrane helix</keyword>
<feature type="transmembrane region" description="Helical" evidence="8">
    <location>
        <begin position="6"/>
        <end position="26"/>
    </location>
</feature>
<dbReference type="AlphaFoldDB" id="A0A2U1LCQ8"/>
<feature type="active site" evidence="7">
    <location>
        <position position="359"/>
    </location>
</feature>
<dbReference type="STRING" id="35608.A0A2U1LCQ8"/>
<evidence type="ECO:0000256" key="7">
    <source>
        <dbReference type="PIRSR" id="PIRSR036417-1"/>
    </source>
</evidence>
<feature type="transmembrane region" description="Helical" evidence="8">
    <location>
        <begin position="165"/>
        <end position="183"/>
    </location>
</feature>
<accession>A0A2U1LCQ8</accession>
<reference evidence="11 12" key="1">
    <citation type="journal article" date="2018" name="Mol. Plant">
        <title>The genome of Artemisia annua provides insight into the evolution of Asteraceae family and artemisinin biosynthesis.</title>
        <authorList>
            <person name="Shen Q."/>
            <person name="Zhang L."/>
            <person name="Liao Z."/>
            <person name="Wang S."/>
            <person name="Yan T."/>
            <person name="Shi P."/>
            <person name="Liu M."/>
            <person name="Fu X."/>
            <person name="Pan Q."/>
            <person name="Wang Y."/>
            <person name="Lv Z."/>
            <person name="Lu X."/>
            <person name="Zhang F."/>
            <person name="Jiang W."/>
            <person name="Ma Y."/>
            <person name="Chen M."/>
            <person name="Hao X."/>
            <person name="Li L."/>
            <person name="Tang Y."/>
            <person name="Lv G."/>
            <person name="Zhou Y."/>
            <person name="Sun X."/>
            <person name="Brodelius P.E."/>
            <person name="Rose J.K.C."/>
            <person name="Tang K."/>
        </authorList>
    </citation>
    <scope>NUCLEOTIDE SEQUENCE [LARGE SCALE GENOMIC DNA]</scope>
    <source>
        <strain evidence="12">cv. Huhao1</strain>
        <tissue evidence="11">Leaf</tissue>
    </source>
</reference>
<evidence type="ECO:0000256" key="1">
    <source>
        <dbReference type="ARBA" id="ARBA00005194"/>
    </source>
</evidence>
<dbReference type="GO" id="GO:0006633">
    <property type="term" value="P:fatty acid biosynthetic process"/>
    <property type="evidence" value="ECO:0007669"/>
    <property type="project" value="UniProtKB-UniPathway"/>
</dbReference>
<evidence type="ECO:0000256" key="5">
    <source>
        <dbReference type="ARBA" id="ARBA00047375"/>
    </source>
</evidence>
<evidence type="ECO:0000256" key="4">
    <source>
        <dbReference type="ARBA" id="ARBA00023315"/>
    </source>
</evidence>
<dbReference type="Proteomes" id="UP000245207">
    <property type="component" value="Unassembled WGS sequence"/>
</dbReference>
<name>A0A2U1LCQ8_ARTAN</name>
<dbReference type="InterPro" id="IPR012392">
    <property type="entry name" value="3-ktacl-CoA_syn"/>
</dbReference>
<proteinExistence type="inferred from homology"/>
<evidence type="ECO:0000259" key="10">
    <source>
        <dbReference type="Pfam" id="PF08541"/>
    </source>
</evidence>
<dbReference type="Pfam" id="PF08541">
    <property type="entry name" value="ACP_syn_III_C"/>
    <property type="match status" value="1"/>
</dbReference>
<dbReference type="GO" id="GO:0009922">
    <property type="term" value="F:fatty acid elongase activity"/>
    <property type="evidence" value="ECO:0007669"/>
    <property type="project" value="UniProtKB-EC"/>
</dbReference>
<dbReference type="InterPro" id="IPR013747">
    <property type="entry name" value="ACP_syn_III_C"/>
</dbReference>
<evidence type="ECO:0000313" key="11">
    <source>
        <dbReference type="EMBL" id="PWA46761.1"/>
    </source>
</evidence>
<dbReference type="SUPFAM" id="SSF53901">
    <property type="entry name" value="Thiolase-like"/>
    <property type="match status" value="1"/>
</dbReference>
<keyword evidence="8" id="KW-0472">Membrane</keyword>
<dbReference type="Pfam" id="PF08392">
    <property type="entry name" value="FAE1_CUT1_RppA"/>
    <property type="match status" value="1"/>
</dbReference>